<dbReference type="KEGG" id="sng:SNE_A02530"/>
<sequence>MKIFGPLVEGQYAKSGTAISRLSLVTQKEIGKLHLADEAVIEKALASLQNPSIEQLSPYTRSEILQKIATLLTKHRNPLAEMITHEMGKPLTQARTEVDYTASYFVWFAEEAKRIYGMDIPSQYPNKRIQLRYEPIGPCAIISPWNFPIAMAGRKMAAAFAAGCPVIVKPSSDTPLSFLLFGNLCLEAGIPKEALQILVGNGTMIGNALMNTSLIRKLSFTGSCEVGKHLYQGSSTSLKKLTMELGGHAPLLVFDDANLEKAVDGAIASKFRQSGQTCVCTNRFFIQSKIYPHFLKRFIEKVKNLSVGNPFDETTDLSSALHPTSVEKTKRHIADAMKRGAKAHLQAKEAHEPEILTDVTDEMLIFNEETFGPVAGIANFKTANEVLRRANQTPYGLAAYVFTEGLAQAEKVCAGLEFGVIGLNDGAFSAAELSFGGIKASGFGREGGPHGIYEYLKEKIISILM</sequence>
<dbReference type="CDD" id="cd07103">
    <property type="entry name" value="ALDH_F5_SSADH_GabD"/>
    <property type="match status" value="1"/>
</dbReference>
<dbReference type="PANTHER" id="PTHR43353">
    <property type="entry name" value="SUCCINATE-SEMIALDEHYDE DEHYDROGENASE, MITOCHONDRIAL"/>
    <property type="match status" value="1"/>
</dbReference>
<dbReference type="InterPro" id="IPR016163">
    <property type="entry name" value="Ald_DH_C"/>
</dbReference>
<dbReference type="InterPro" id="IPR050740">
    <property type="entry name" value="Aldehyde_DH_Superfamily"/>
</dbReference>
<dbReference type="EMBL" id="FR872582">
    <property type="protein sequence ID" value="CCB88130.1"/>
    <property type="molecule type" value="Genomic_DNA"/>
</dbReference>
<dbReference type="AlphaFoldDB" id="F8L5Y6"/>
<protein>
    <submittedName>
        <fullName evidence="4">Succinate-semialdehyde dehydrogenase [NADP+]</fullName>
        <ecNumber evidence="4">1.2.1.-</ecNumber>
    </submittedName>
</protein>
<name>F8L5Y6_SIMNZ</name>
<dbReference type="InterPro" id="IPR016161">
    <property type="entry name" value="Ald_DH/histidinol_DH"/>
</dbReference>
<accession>F8L5Y6</accession>
<dbReference type="Gene3D" id="3.40.605.10">
    <property type="entry name" value="Aldehyde Dehydrogenase, Chain A, domain 1"/>
    <property type="match status" value="1"/>
</dbReference>
<dbReference type="FunFam" id="3.40.605.10:FF:000007">
    <property type="entry name" value="NAD/NADP-dependent betaine aldehyde dehydrogenase"/>
    <property type="match status" value="1"/>
</dbReference>
<dbReference type="OrthoDB" id="20170at2"/>
<dbReference type="RefSeq" id="WP_013942597.1">
    <property type="nucleotide sequence ID" value="NC_015713.1"/>
</dbReference>
<dbReference type="GO" id="GO:0016620">
    <property type="term" value="F:oxidoreductase activity, acting on the aldehyde or oxo group of donors, NAD or NADP as acceptor"/>
    <property type="evidence" value="ECO:0007669"/>
    <property type="project" value="InterPro"/>
</dbReference>
<dbReference type="HOGENOM" id="CLU_005391_5_3_0"/>
<dbReference type="STRING" id="331113.SNE_A02530"/>
<evidence type="ECO:0000313" key="5">
    <source>
        <dbReference type="Proteomes" id="UP000000496"/>
    </source>
</evidence>
<evidence type="ECO:0000256" key="1">
    <source>
        <dbReference type="ARBA" id="ARBA00009986"/>
    </source>
</evidence>
<organism evidence="4 5">
    <name type="scientific">Simkania negevensis (strain ATCC VR-1471 / DSM 27360 / Z)</name>
    <dbReference type="NCBI Taxonomy" id="331113"/>
    <lineage>
        <taxon>Bacteria</taxon>
        <taxon>Pseudomonadati</taxon>
        <taxon>Chlamydiota</taxon>
        <taxon>Chlamydiia</taxon>
        <taxon>Parachlamydiales</taxon>
        <taxon>Simkaniaceae</taxon>
        <taxon>Simkania</taxon>
    </lineage>
</organism>
<dbReference type="Proteomes" id="UP000000496">
    <property type="component" value="Chromosome gsn.131"/>
</dbReference>
<dbReference type="Pfam" id="PF00171">
    <property type="entry name" value="Aldedh"/>
    <property type="match status" value="1"/>
</dbReference>
<comment type="similarity">
    <text evidence="1">Belongs to the aldehyde dehydrogenase family.</text>
</comment>
<evidence type="ECO:0000259" key="3">
    <source>
        <dbReference type="Pfam" id="PF00171"/>
    </source>
</evidence>
<dbReference type="InterPro" id="IPR016160">
    <property type="entry name" value="Ald_DH_CS_CYS"/>
</dbReference>
<evidence type="ECO:0000313" key="4">
    <source>
        <dbReference type="EMBL" id="CCB88130.1"/>
    </source>
</evidence>
<evidence type="ECO:0000256" key="2">
    <source>
        <dbReference type="ARBA" id="ARBA00023002"/>
    </source>
</evidence>
<dbReference type="InterPro" id="IPR016162">
    <property type="entry name" value="Ald_DH_N"/>
</dbReference>
<proteinExistence type="inferred from homology"/>
<dbReference type="SUPFAM" id="SSF53720">
    <property type="entry name" value="ALDH-like"/>
    <property type="match status" value="1"/>
</dbReference>
<keyword evidence="5" id="KW-1185">Reference proteome</keyword>
<feature type="domain" description="Aldehyde dehydrogenase" evidence="3">
    <location>
        <begin position="18"/>
        <end position="460"/>
    </location>
</feature>
<dbReference type="Gene3D" id="3.40.309.10">
    <property type="entry name" value="Aldehyde Dehydrogenase, Chain A, domain 2"/>
    <property type="match status" value="1"/>
</dbReference>
<keyword evidence="2 4" id="KW-0560">Oxidoreductase</keyword>
<dbReference type="InterPro" id="IPR015590">
    <property type="entry name" value="Aldehyde_DH_dom"/>
</dbReference>
<dbReference type="eggNOG" id="COG1012">
    <property type="taxonomic scope" value="Bacteria"/>
</dbReference>
<reference evidence="4 5" key="2">
    <citation type="journal article" date="2011" name="Mol. Biol. Evol.">
        <title>Unity in variety--the pan-genome of the Chlamydiae.</title>
        <authorList>
            <person name="Collingro A."/>
            <person name="Tischler P."/>
            <person name="Weinmaier T."/>
            <person name="Penz T."/>
            <person name="Heinz E."/>
            <person name="Brunham R.C."/>
            <person name="Read T.D."/>
            <person name="Bavoil P.M."/>
            <person name="Sachse K."/>
            <person name="Kahane S."/>
            <person name="Friedman M.G."/>
            <person name="Rattei T."/>
            <person name="Myers G.S."/>
            <person name="Horn M."/>
        </authorList>
    </citation>
    <scope>NUCLEOTIDE SEQUENCE [LARGE SCALE GENOMIC DNA]</scope>
    <source>
        <strain evidence="5">ATCC VR-1471 / Z</strain>
    </source>
</reference>
<dbReference type="EC" id="1.2.1.-" evidence="4"/>
<dbReference type="FunFam" id="3.40.309.10:FF:000004">
    <property type="entry name" value="Succinate-semialdehyde dehydrogenase I"/>
    <property type="match status" value="1"/>
</dbReference>
<gene>
    <name evidence="4" type="primary">gabD-A</name>
    <name evidence="4" type="ordered locus">SNE_A02530</name>
</gene>
<dbReference type="PANTHER" id="PTHR43353:SF5">
    <property type="entry name" value="SUCCINATE-SEMIALDEHYDE DEHYDROGENASE, MITOCHONDRIAL"/>
    <property type="match status" value="1"/>
</dbReference>
<reference key="1">
    <citation type="journal article" date="2011" name="Mol. Biol. Evol.">
        <title>Unity in variety -- the pan-genome of the Chlamydiae.</title>
        <authorList>
            <person name="Collingro A."/>
            <person name="Tischler P."/>
            <person name="Weinmaier T."/>
            <person name="Penz T."/>
            <person name="Heinz E."/>
            <person name="Brunham R.C."/>
            <person name="Read T.D."/>
            <person name="Bavoil P.M."/>
            <person name="Sachse K."/>
            <person name="Kahane S."/>
            <person name="Friedman M.G."/>
            <person name="Rattei T."/>
            <person name="Myers G.S.A."/>
            <person name="Horn M."/>
        </authorList>
    </citation>
    <scope>NUCLEOTIDE SEQUENCE</scope>
    <source>
        <strain>Z</strain>
    </source>
</reference>
<dbReference type="PROSITE" id="PS00070">
    <property type="entry name" value="ALDEHYDE_DEHYDR_CYS"/>
    <property type="match status" value="1"/>
</dbReference>